<feature type="domain" description="DUF6429" evidence="1">
    <location>
        <begin position="7"/>
        <end position="76"/>
    </location>
</feature>
<evidence type="ECO:0000313" key="2">
    <source>
        <dbReference type="EMBL" id="MBP1039485.1"/>
    </source>
</evidence>
<keyword evidence="3" id="KW-1185">Reference proteome</keyword>
<dbReference type="RefSeq" id="WP_209524390.1">
    <property type="nucleotide sequence ID" value="NZ_JAEEGA010000001.1"/>
</dbReference>
<comment type="caution">
    <text evidence="2">The sequence shown here is derived from an EMBL/GenBank/DDBJ whole genome shotgun (WGS) entry which is preliminary data.</text>
</comment>
<gene>
    <name evidence="2" type="ORF">I6N95_00555</name>
</gene>
<dbReference type="Proteomes" id="UP000674938">
    <property type="component" value="Unassembled WGS sequence"/>
</dbReference>
<dbReference type="Pfam" id="PF20008">
    <property type="entry name" value="DUF6429"/>
    <property type="match status" value="1"/>
</dbReference>
<evidence type="ECO:0000313" key="3">
    <source>
        <dbReference type="Proteomes" id="UP000674938"/>
    </source>
</evidence>
<name>A0A940P1T3_9ENTE</name>
<dbReference type="AlphaFoldDB" id="A0A940P1T3"/>
<reference evidence="2" key="1">
    <citation type="submission" date="2020-12" db="EMBL/GenBank/DDBJ databases">
        <title>Vagococcus allomyrinae sp. nov. and Enterococcus lavae sp. nov., isolated from the larvae of Allomyrina dichotoma.</title>
        <authorList>
            <person name="Lee S.D."/>
        </authorList>
    </citation>
    <scope>NUCLEOTIDE SEQUENCE</scope>
    <source>
        <strain evidence="2">BWB3-3</strain>
    </source>
</reference>
<dbReference type="InterPro" id="IPR045489">
    <property type="entry name" value="DUF6429"/>
</dbReference>
<proteinExistence type="predicted"/>
<sequence>MRDELNEELTLMLLYLNSWQEKLGDFQVTRSWKGYDYATLNLLSEKGLIDGSGRKKSVYFYPQGVEEAKRLFEKYGLKID</sequence>
<dbReference type="EMBL" id="JAEEGA010000001">
    <property type="protein sequence ID" value="MBP1039485.1"/>
    <property type="molecule type" value="Genomic_DNA"/>
</dbReference>
<accession>A0A940P1T3</accession>
<evidence type="ECO:0000259" key="1">
    <source>
        <dbReference type="Pfam" id="PF20008"/>
    </source>
</evidence>
<protein>
    <recommendedName>
        <fullName evidence="1">DUF6429 domain-containing protein</fullName>
    </recommendedName>
</protein>
<organism evidence="2 3">
    <name type="scientific">Vagococcus allomyrinae</name>
    <dbReference type="NCBI Taxonomy" id="2794353"/>
    <lineage>
        <taxon>Bacteria</taxon>
        <taxon>Bacillati</taxon>
        <taxon>Bacillota</taxon>
        <taxon>Bacilli</taxon>
        <taxon>Lactobacillales</taxon>
        <taxon>Enterococcaceae</taxon>
        <taxon>Vagococcus</taxon>
    </lineage>
</organism>